<keyword evidence="2" id="KW-1185">Reference proteome</keyword>
<organism evidence="1 2">
    <name type="scientific">Fusarium euwallaceae</name>
    <dbReference type="NCBI Taxonomy" id="1147111"/>
    <lineage>
        <taxon>Eukaryota</taxon>
        <taxon>Fungi</taxon>
        <taxon>Dikarya</taxon>
        <taxon>Ascomycota</taxon>
        <taxon>Pezizomycotina</taxon>
        <taxon>Sordariomycetes</taxon>
        <taxon>Hypocreomycetidae</taxon>
        <taxon>Hypocreales</taxon>
        <taxon>Nectriaceae</taxon>
        <taxon>Fusarium</taxon>
        <taxon>Fusarium solani species complex</taxon>
    </lineage>
</organism>
<dbReference type="EMBL" id="MIKF01000004">
    <property type="protein sequence ID" value="RTE84785.1"/>
    <property type="molecule type" value="Genomic_DNA"/>
</dbReference>
<dbReference type="Proteomes" id="UP000287124">
    <property type="component" value="Unassembled WGS sequence"/>
</dbReference>
<comment type="caution">
    <text evidence="1">The sequence shown here is derived from an EMBL/GenBank/DDBJ whole genome shotgun (WGS) entry which is preliminary data.</text>
</comment>
<proteinExistence type="predicted"/>
<reference evidence="1 2" key="1">
    <citation type="submission" date="2017-06" db="EMBL/GenBank/DDBJ databases">
        <title>Comparative genomic analysis of Ambrosia Fusariam Clade fungi.</title>
        <authorList>
            <person name="Stajich J.E."/>
            <person name="Carrillo J."/>
            <person name="Kijimoto T."/>
            <person name="Eskalen A."/>
            <person name="O'Donnell K."/>
            <person name="Kasson M."/>
        </authorList>
    </citation>
    <scope>NUCLEOTIDE SEQUENCE [LARGE SCALE GENOMIC DNA]</scope>
    <source>
        <strain evidence="1 2">UCR1854</strain>
    </source>
</reference>
<sequence length="65" mass="7021">MADDIFGDIIGDKKDRDEAANTWIYHLTSAMTTPPLMIPMPQPPFKAGLGPIGIRNLGLGLSLRA</sequence>
<accession>A0A430M9Y6</accession>
<evidence type="ECO:0000313" key="2">
    <source>
        <dbReference type="Proteomes" id="UP000287124"/>
    </source>
</evidence>
<dbReference type="AlphaFoldDB" id="A0A430M9Y6"/>
<protein>
    <submittedName>
        <fullName evidence="1">Uncharacterized protein</fullName>
    </submittedName>
</protein>
<evidence type="ECO:0000313" key="1">
    <source>
        <dbReference type="EMBL" id="RTE84785.1"/>
    </source>
</evidence>
<name>A0A430M9Y6_9HYPO</name>
<gene>
    <name evidence="1" type="ORF">BHE90_000571</name>
</gene>